<evidence type="ECO:0000256" key="1">
    <source>
        <dbReference type="SAM" id="Phobius"/>
    </source>
</evidence>
<keyword evidence="1" id="KW-0472">Membrane</keyword>
<organism evidence="2 3">
    <name type="scientific">Symbiodinium natans</name>
    <dbReference type="NCBI Taxonomy" id="878477"/>
    <lineage>
        <taxon>Eukaryota</taxon>
        <taxon>Sar</taxon>
        <taxon>Alveolata</taxon>
        <taxon>Dinophyceae</taxon>
        <taxon>Suessiales</taxon>
        <taxon>Symbiodiniaceae</taxon>
        <taxon>Symbiodinium</taxon>
    </lineage>
</organism>
<keyword evidence="1" id="KW-1133">Transmembrane helix</keyword>
<gene>
    <name evidence="2" type="primary">UVR8</name>
    <name evidence="2" type="ORF">SNAT2548_LOCUS1016</name>
</gene>
<feature type="transmembrane region" description="Helical" evidence="1">
    <location>
        <begin position="224"/>
        <end position="244"/>
    </location>
</feature>
<feature type="transmembrane region" description="Helical" evidence="1">
    <location>
        <begin position="196"/>
        <end position="215"/>
    </location>
</feature>
<dbReference type="PANTHER" id="PTHR11319">
    <property type="entry name" value="G PROTEIN-COUPLED RECEPTOR-RELATED"/>
    <property type="match status" value="1"/>
</dbReference>
<dbReference type="EMBL" id="CAJNDS010000052">
    <property type="protein sequence ID" value="CAE6935627.1"/>
    <property type="molecule type" value="Genomic_DNA"/>
</dbReference>
<feature type="transmembrane region" description="Helical" evidence="1">
    <location>
        <begin position="164"/>
        <end position="184"/>
    </location>
</feature>
<dbReference type="AlphaFoldDB" id="A0A812GXR9"/>
<sequence length="453" mass="51153">MDYDVDEAMDRLDFGLFSPNASFGEILYQCLPVAWVAVVSLWPGLLSSFLRMIWCVPIREEDVVSLRLVPNPDVVCWSSEHFPSAALAVAGLVVWCLGIPLVLAAKLSMEDRASPDKHRQFGYFYQGLELRYWWWDILVKRADVLLMMLVTYTSVVREPEAKVLLFPLLSGLQALLAAWVKPYANDQAQVLDVVEVMLSTIRFLLFGAVAAMLILNTDSFTTRIVAYILFLVLLLACAYFFAHLASQMLRDAVVAPPKRAKSLARRWLAAAQRFALNLFLPLLRGEAEEEMLRLTWSFGANHVTTRKRPRSFRKSFQNVGSNMKLGLQLVRDTVLRTGPQFQHLVLYNANDEFVAFWLQQLNQDELPGPGVICSLATAHASLPSLIARYRIGGLWMQQLNALTSQEGPFTCTPPDLQRAIRRMSQMPQADAVELVQHAMGLFAEAFVDDHFEL</sequence>
<protein>
    <submittedName>
        <fullName evidence="2">UVR8 protein</fullName>
    </submittedName>
</protein>
<dbReference type="PANTHER" id="PTHR11319:SF35">
    <property type="entry name" value="OUTER MEMBRANE PROTEIN PMPC-RELATED"/>
    <property type="match status" value="1"/>
</dbReference>
<evidence type="ECO:0000313" key="3">
    <source>
        <dbReference type="Proteomes" id="UP000604046"/>
    </source>
</evidence>
<keyword evidence="3" id="KW-1185">Reference proteome</keyword>
<comment type="caution">
    <text evidence="2">The sequence shown here is derived from an EMBL/GenBank/DDBJ whole genome shotgun (WGS) entry which is preliminary data.</text>
</comment>
<feature type="transmembrane region" description="Helical" evidence="1">
    <location>
        <begin position="26"/>
        <end position="50"/>
    </location>
</feature>
<reference evidence="2" key="1">
    <citation type="submission" date="2021-02" db="EMBL/GenBank/DDBJ databases">
        <authorList>
            <person name="Dougan E. K."/>
            <person name="Rhodes N."/>
            <person name="Thang M."/>
            <person name="Chan C."/>
        </authorList>
    </citation>
    <scope>NUCLEOTIDE SEQUENCE</scope>
</reference>
<accession>A0A812GXR9</accession>
<dbReference type="Proteomes" id="UP000604046">
    <property type="component" value="Unassembled WGS sequence"/>
</dbReference>
<feature type="transmembrane region" description="Helical" evidence="1">
    <location>
        <begin position="85"/>
        <end position="105"/>
    </location>
</feature>
<name>A0A812GXR9_9DINO</name>
<proteinExistence type="predicted"/>
<keyword evidence="1" id="KW-0812">Transmembrane</keyword>
<evidence type="ECO:0000313" key="2">
    <source>
        <dbReference type="EMBL" id="CAE6935627.1"/>
    </source>
</evidence>